<dbReference type="Gene3D" id="1.10.3730.10">
    <property type="entry name" value="ProC C-terminal domain-like"/>
    <property type="match status" value="1"/>
</dbReference>
<sequence length="270" mass="28199">MKIGIVGLGKMGSALAQALSAKYEISGYEKSNEAASALRPSLLKKISLAESLEALVEKTETLIIATKPAQVAEVATAVTDHRLVISIAAGVALKTIDAARGENGPTVRAMPNTPLLIRRGITAFTGNRFCAGEDLALAREIFENTGTAIYLEQEKLLHAVTGLSGSGPAYVYLFLQNLEDAGVLLGLSRADSRALALQTVLGSAELARQSHEAPQNLIHDVTSPGGTTAVALKSLHRHGFPNAVMEAVTAATRRSVELAAEAKLPPGTGD</sequence>
<dbReference type="PIRSF" id="PIRSF000193">
    <property type="entry name" value="Pyrrol-5-carb_rd"/>
    <property type="match status" value="1"/>
</dbReference>
<comment type="subcellular location">
    <subcellularLocation>
        <location evidence="4">Cytoplasm</location>
    </subcellularLocation>
</comment>
<dbReference type="NCBIfam" id="TIGR00112">
    <property type="entry name" value="proC"/>
    <property type="match status" value="1"/>
</dbReference>
<name>I4B8Q1_TURPD</name>
<dbReference type="GO" id="GO:0004735">
    <property type="term" value="F:pyrroline-5-carboxylate reductase activity"/>
    <property type="evidence" value="ECO:0007669"/>
    <property type="project" value="UniProtKB-UniRule"/>
</dbReference>
<comment type="function">
    <text evidence="4">Catalyzes the reduction of 1-pyrroline-5-carboxylate (PCA) to L-proline.</text>
</comment>
<dbReference type="GO" id="GO:0055129">
    <property type="term" value="P:L-proline biosynthetic process"/>
    <property type="evidence" value="ECO:0007669"/>
    <property type="project" value="UniProtKB-UniRule"/>
</dbReference>
<evidence type="ECO:0000256" key="5">
    <source>
        <dbReference type="NCBIfam" id="TIGR00112"/>
    </source>
</evidence>
<dbReference type="InterPro" id="IPR000304">
    <property type="entry name" value="Pyrroline-COOH_reductase"/>
</dbReference>
<keyword evidence="4" id="KW-0028">Amino-acid biosynthesis</keyword>
<keyword evidence="3 4" id="KW-0560">Oxidoreductase</keyword>
<comment type="similarity">
    <text evidence="1 4">Belongs to the pyrroline-5-carboxylate reductase family.</text>
</comment>
<dbReference type="PATRIC" id="fig|869212.3.peg.3044"/>
<comment type="catalytic activity">
    <reaction evidence="4">
        <text>L-proline + NAD(+) = (S)-1-pyrroline-5-carboxylate + NADH + 2 H(+)</text>
        <dbReference type="Rhea" id="RHEA:14105"/>
        <dbReference type="ChEBI" id="CHEBI:15378"/>
        <dbReference type="ChEBI" id="CHEBI:17388"/>
        <dbReference type="ChEBI" id="CHEBI:57540"/>
        <dbReference type="ChEBI" id="CHEBI:57945"/>
        <dbReference type="ChEBI" id="CHEBI:60039"/>
        <dbReference type="EC" id="1.5.1.2"/>
    </reaction>
</comment>
<dbReference type="Gene3D" id="3.40.50.720">
    <property type="entry name" value="NAD(P)-binding Rossmann-like Domain"/>
    <property type="match status" value="1"/>
</dbReference>
<dbReference type="Pfam" id="PF03807">
    <property type="entry name" value="F420_oxidored"/>
    <property type="match status" value="1"/>
</dbReference>
<comment type="pathway">
    <text evidence="4">Amino-acid biosynthesis; L-proline biosynthesis; L-proline from L-glutamate 5-semialdehyde: step 1/1.</text>
</comment>
<dbReference type="FunFam" id="1.10.3730.10:FF:000001">
    <property type="entry name" value="Pyrroline-5-carboxylate reductase"/>
    <property type="match status" value="1"/>
</dbReference>
<keyword evidence="2 4" id="KW-0521">NADP</keyword>
<dbReference type="GO" id="GO:0005737">
    <property type="term" value="C:cytoplasm"/>
    <property type="evidence" value="ECO:0007669"/>
    <property type="project" value="UniProtKB-SubCell"/>
</dbReference>
<feature type="domain" description="Pyrroline-5-carboxylate reductase catalytic N-terminal" evidence="7">
    <location>
        <begin position="2"/>
        <end position="90"/>
    </location>
</feature>
<evidence type="ECO:0000313" key="10">
    <source>
        <dbReference type="Proteomes" id="UP000006048"/>
    </source>
</evidence>
<evidence type="ECO:0000256" key="4">
    <source>
        <dbReference type="HAMAP-Rule" id="MF_01925"/>
    </source>
</evidence>
<proteinExistence type="inferred from homology"/>
<keyword evidence="10" id="KW-1185">Reference proteome</keyword>
<comment type="catalytic activity">
    <reaction evidence="4">
        <text>L-proline + NADP(+) = (S)-1-pyrroline-5-carboxylate + NADPH + 2 H(+)</text>
        <dbReference type="Rhea" id="RHEA:14109"/>
        <dbReference type="ChEBI" id="CHEBI:15378"/>
        <dbReference type="ChEBI" id="CHEBI:17388"/>
        <dbReference type="ChEBI" id="CHEBI:57783"/>
        <dbReference type="ChEBI" id="CHEBI:58349"/>
        <dbReference type="ChEBI" id="CHEBI:60039"/>
        <dbReference type="EC" id="1.5.1.2"/>
    </reaction>
</comment>
<feature type="binding site" evidence="6">
    <location>
        <begin position="65"/>
        <end position="68"/>
    </location>
    <ligand>
        <name>NADP(+)</name>
        <dbReference type="ChEBI" id="CHEBI:58349"/>
    </ligand>
</feature>
<feature type="domain" description="Pyrroline-5-carboxylate reductase dimerisation" evidence="8">
    <location>
        <begin position="154"/>
        <end position="258"/>
    </location>
</feature>
<dbReference type="RefSeq" id="WP_014804159.1">
    <property type="nucleotide sequence ID" value="NC_018020.1"/>
</dbReference>
<accession>I4B8Q1</accession>
<dbReference type="PANTHER" id="PTHR11645:SF0">
    <property type="entry name" value="PYRROLINE-5-CARBOXYLATE REDUCTASE 3"/>
    <property type="match status" value="1"/>
</dbReference>
<organism evidence="9 10">
    <name type="scientific">Turneriella parva (strain ATCC BAA-1111 / DSM 21527 / NCTC 11395 / H)</name>
    <name type="common">Leptospira parva</name>
    <dbReference type="NCBI Taxonomy" id="869212"/>
    <lineage>
        <taxon>Bacteria</taxon>
        <taxon>Pseudomonadati</taxon>
        <taxon>Spirochaetota</taxon>
        <taxon>Spirochaetia</taxon>
        <taxon>Leptospirales</taxon>
        <taxon>Leptospiraceae</taxon>
        <taxon>Turneriella</taxon>
    </lineage>
</organism>
<dbReference type="KEGG" id="tpx:Turpa_3019"/>
<dbReference type="SUPFAM" id="SSF48179">
    <property type="entry name" value="6-phosphogluconate dehydrogenase C-terminal domain-like"/>
    <property type="match status" value="1"/>
</dbReference>
<dbReference type="InterPro" id="IPR008927">
    <property type="entry name" value="6-PGluconate_DH-like_C_sf"/>
</dbReference>
<dbReference type="EMBL" id="CP002959">
    <property type="protein sequence ID" value="AFM13658.1"/>
    <property type="molecule type" value="Genomic_DNA"/>
</dbReference>
<dbReference type="EC" id="1.5.1.2" evidence="4 5"/>
<dbReference type="InterPro" id="IPR028939">
    <property type="entry name" value="P5C_Rdtase_cat_N"/>
</dbReference>
<evidence type="ECO:0000256" key="3">
    <source>
        <dbReference type="ARBA" id="ARBA00023002"/>
    </source>
</evidence>
<dbReference type="PANTHER" id="PTHR11645">
    <property type="entry name" value="PYRROLINE-5-CARBOXYLATE REDUCTASE"/>
    <property type="match status" value="1"/>
</dbReference>
<dbReference type="HOGENOM" id="CLU_042344_3_1_12"/>
<keyword evidence="4" id="KW-0963">Cytoplasm</keyword>
<keyword evidence="4" id="KW-0641">Proline biosynthesis</keyword>
<dbReference type="OrthoDB" id="9805754at2"/>
<reference evidence="9 10" key="1">
    <citation type="submission" date="2012-06" db="EMBL/GenBank/DDBJ databases">
        <title>The complete chromosome of genome of Turneriella parva DSM 21527.</title>
        <authorList>
            <consortium name="US DOE Joint Genome Institute (JGI-PGF)"/>
            <person name="Lucas S."/>
            <person name="Han J."/>
            <person name="Lapidus A."/>
            <person name="Bruce D."/>
            <person name="Goodwin L."/>
            <person name="Pitluck S."/>
            <person name="Peters L."/>
            <person name="Kyrpides N."/>
            <person name="Mavromatis K."/>
            <person name="Ivanova N."/>
            <person name="Mikhailova N."/>
            <person name="Chertkov O."/>
            <person name="Detter J.C."/>
            <person name="Tapia R."/>
            <person name="Han C."/>
            <person name="Land M."/>
            <person name="Hauser L."/>
            <person name="Markowitz V."/>
            <person name="Cheng J.-F."/>
            <person name="Hugenholtz P."/>
            <person name="Woyke T."/>
            <person name="Wu D."/>
            <person name="Gronow S."/>
            <person name="Wellnitz S."/>
            <person name="Brambilla E."/>
            <person name="Klenk H.-P."/>
            <person name="Eisen J.A."/>
        </authorList>
    </citation>
    <scope>NUCLEOTIDE SEQUENCE [LARGE SCALE GENOMIC DNA]</scope>
    <source>
        <strain evidence="10">ATCC BAA-1111 / DSM 21527 / NCTC 11395 / H</strain>
    </source>
</reference>
<dbReference type="Proteomes" id="UP000006048">
    <property type="component" value="Chromosome"/>
</dbReference>
<dbReference type="STRING" id="869212.Turpa_3019"/>
<dbReference type="InterPro" id="IPR036291">
    <property type="entry name" value="NAD(P)-bd_dom_sf"/>
</dbReference>
<dbReference type="HAMAP" id="MF_01925">
    <property type="entry name" value="P5C_reductase"/>
    <property type="match status" value="1"/>
</dbReference>
<evidence type="ECO:0000256" key="6">
    <source>
        <dbReference type="PIRSR" id="PIRSR000193-1"/>
    </source>
</evidence>
<dbReference type="SUPFAM" id="SSF51735">
    <property type="entry name" value="NAD(P)-binding Rossmann-fold domains"/>
    <property type="match status" value="1"/>
</dbReference>
<evidence type="ECO:0000256" key="2">
    <source>
        <dbReference type="ARBA" id="ARBA00022857"/>
    </source>
</evidence>
<evidence type="ECO:0000313" key="9">
    <source>
        <dbReference type="EMBL" id="AFM13658.1"/>
    </source>
</evidence>
<dbReference type="InterPro" id="IPR029036">
    <property type="entry name" value="P5CR_dimer"/>
</dbReference>
<evidence type="ECO:0000256" key="1">
    <source>
        <dbReference type="ARBA" id="ARBA00005525"/>
    </source>
</evidence>
<dbReference type="UniPathway" id="UPA00098">
    <property type="reaction ID" value="UER00361"/>
</dbReference>
<dbReference type="Pfam" id="PF14748">
    <property type="entry name" value="P5CR_dimer"/>
    <property type="match status" value="1"/>
</dbReference>
<evidence type="ECO:0000259" key="8">
    <source>
        <dbReference type="Pfam" id="PF14748"/>
    </source>
</evidence>
<evidence type="ECO:0000259" key="7">
    <source>
        <dbReference type="Pfam" id="PF03807"/>
    </source>
</evidence>
<gene>
    <name evidence="4" type="primary">proC</name>
    <name evidence="9" type="ordered locus">Turpa_3019</name>
</gene>
<protein>
    <recommendedName>
        <fullName evidence="4 5">Pyrroline-5-carboxylate reductase</fullName>
        <shortName evidence="4">P5C reductase</shortName>
        <shortName evidence="4">P5CR</shortName>
        <ecNumber evidence="4 5">1.5.1.2</ecNumber>
    </recommendedName>
    <alternativeName>
        <fullName evidence="4">PCA reductase</fullName>
    </alternativeName>
</protein>
<dbReference type="AlphaFoldDB" id="I4B8Q1"/>